<dbReference type="Gene3D" id="3.40.50.1820">
    <property type="entry name" value="alpha/beta hydrolase"/>
    <property type="match status" value="1"/>
</dbReference>
<feature type="domain" description="AB hydrolase-1" evidence="1">
    <location>
        <begin position="21"/>
        <end position="153"/>
    </location>
</feature>
<organism evidence="2 3">
    <name type="scientific">Tindallia magadiensis</name>
    <dbReference type="NCBI Taxonomy" id="69895"/>
    <lineage>
        <taxon>Bacteria</taxon>
        <taxon>Bacillati</taxon>
        <taxon>Bacillota</taxon>
        <taxon>Clostridia</taxon>
        <taxon>Peptostreptococcales</taxon>
        <taxon>Tindalliaceae</taxon>
        <taxon>Tindallia</taxon>
    </lineage>
</organism>
<dbReference type="EMBL" id="FOQA01000004">
    <property type="protein sequence ID" value="SFH92386.1"/>
    <property type="molecule type" value="Genomic_DNA"/>
</dbReference>
<proteinExistence type="predicted"/>
<evidence type="ECO:0000259" key="1">
    <source>
        <dbReference type="Pfam" id="PF00561"/>
    </source>
</evidence>
<accession>A0A1I3E090</accession>
<dbReference type="OrthoDB" id="9775557at2"/>
<dbReference type="AlphaFoldDB" id="A0A1I3E090"/>
<dbReference type="GO" id="GO:0046464">
    <property type="term" value="P:acylglycerol catabolic process"/>
    <property type="evidence" value="ECO:0007669"/>
    <property type="project" value="TreeGrafter"/>
</dbReference>
<dbReference type="InterPro" id="IPR050266">
    <property type="entry name" value="AB_hydrolase_sf"/>
</dbReference>
<dbReference type="Proteomes" id="UP000199287">
    <property type="component" value="Unassembled WGS sequence"/>
</dbReference>
<reference evidence="3" key="1">
    <citation type="submission" date="2016-10" db="EMBL/GenBank/DDBJ databases">
        <authorList>
            <person name="Varghese N."/>
            <person name="Submissions S."/>
        </authorList>
    </citation>
    <scope>NUCLEOTIDE SEQUENCE [LARGE SCALE GENOMIC DNA]</scope>
    <source>
        <strain evidence="3">Z-7934</strain>
    </source>
</reference>
<dbReference type="InterPro" id="IPR029058">
    <property type="entry name" value="AB_hydrolase_fold"/>
</dbReference>
<dbReference type="InterPro" id="IPR000073">
    <property type="entry name" value="AB_hydrolase_1"/>
</dbReference>
<sequence length="268" mass="30788">MKHPTHNGDLYFEVIGPEAAPVLVFTHGAGLNHQMFRDQVRYFSDRYRCLIWDLPGHGNSYRLKKPFRFTEMPQQIMGMLDAIGAKKATLVGQSMGSMISQYTADLYPDRVEGIISVGGSRLKTDKLSNFQRFMFKMMPLFFRLVPEKKFFYRISVSKAITPDARTFYEESLTKMGRSQFFHVWRGLMESFELGVDKPISHPLLILHGEHESPANLLEEASQWNESSPNSRLVILSGAGHNANMDAPKDFNQEVDMFLNQLPYKQQQQ</sequence>
<protein>
    <submittedName>
        <fullName evidence="2">Pimeloyl-ACP methyl ester carboxylesterase</fullName>
    </submittedName>
</protein>
<keyword evidence="3" id="KW-1185">Reference proteome</keyword>
<evidence type="ECO:0000313" key="2">
    <source>
        <dbReference type="EMBL" id="SFH92386.1"/>
    </source>
</evidence>
<dbReference type="GO" id="GO:0016020">
    <property type="term" value="C:membrane"/>
    <property type="evidence" value="ECO:0007669"/>
    <property type="project" value="TreeGrafter"/>
</dbReference>
<dbReference type="RefSeq" id="WP_093371657.1">
    <property type="nucleotide sequence ID" value="NZ_FOQA01000004.1"/>
</dbReference>
<dbReference type="GO" id="GO:0047372">
    <property type="term" value="F:monoacylglycerol lipase activity"/>
    <property type="evidence" value="ECO:0007669"/>
    <property type="project" value="TreeGrafter"/>
</dbReference>
<gene>
    <name evidence="2" type="ORF">SAMN05192551_104186</name>
</gene>
<dbReference type="PANTHER" id="PTHR43798">
    <property type="entry name" value="MONOACYLGLYCEROL LIPASE"/>
    <property type="match status" value="1"/>
</dbReference>
<dbReference type="Pfam" id="PF00561">
    <property type="entry name" value="Abhydrolase_1"/>
    <property type="match status" value="1"/>
</dbReference>
<dbReference type="SUPFAM" id="SSF53474">
    <property type="entry name" value="alpha/beta-Hydrolases"/>
    <property type="match status" value="1"/>
</dbReference>
<name>A0A1I3E090_9FIRM</name>
<dbReference type="PANTHER" id="PTHR43798:SF33">
    <property type="entry name" value="HYDROLASE, PUTATIVE (AFU_ORTHOLOGUE AFUA_2G14860)-RELATED"/>
    <property type="match status" value="1"/>
</dbReference>
<dbReference type="STRING" id="69895.SAMN05192551_104186"/>
<evidence type="ECO:0000313" key="3">
    <source>
        <dbReference type="Proteomes" id="UP000199287"/>
    </source>
</evidence>